<dbReference type="Proteomes" id="UP000694930">
    <property type="component" value="Chromosome 7"/>
</dbReference>
<dbReference type="RefSeq" id="XP_015081346.1">
    <property type="nucleotide sequence ID" value="XM_015225860.1"/>
</dbReference>
<dbReference type="InterPro" id="IPR043502">
    <property type="entry name" value="DNA/RNA_pol_sf"/>
</dbReference>
<gene>
    <name evidence="2" type="primary">LOC107024953</name>
</gene>
<name>A0ABM1H781_SOLPN</name>
<organism evidence="1 2">
    <name type="scientific">Solanum pennellii</name>
    <name type="common">Tomato</name>
    <name type="synonym">Lycopersicon pennellii</name>
    <dbReference type="NCBI Taxonomy" id="28526"/>
    <lineage>
        <taxon>Eukaryota</taxon>
        <taxon>Viridiplantae</taxon>
        <taxon>Streptophyta</taxon>
        <taxon>Embryophyta</taxon>
        <taxon>Tracheophyta</taxon>
        <taxon>Spermatophyta</taxon>
        <taxon>Magnoliopsida</taxon>
        <taxon>eudicotyledons</taxon>
        <taxon>Gunneridae</taxon>
        <taxon>Pentapetalae</taxon>
        <taxon>asterids</taxon>
        <taxon>lamiids</taxon>
        <taxon>Solanales</taxon>
        <taxon>Solanaceae</taxon>
        <taxon>Solanoideae</taxon>
        <taxon>Solaneae</taxon>
        <taxon>Solanum</taxon>
        <taxon>Solanum subgen. Lycopersicon</taxon>
    </lineage>
</organism>
<accession>A0ABM1H781</accession>
<dbReference type="SUPFAM" id="SSF56672">
    <property type="entry name" value="DNA/RNA polymerases"/>
    <property type="match status" value="1"/>
</dbReference>
<evidence type="ECO:0000313" key="2">
    <source>
        <dbReference type="RefSeq" id="XP_015081346.1"/>
    </source>
</evidence>
<reference evidence="2" key="2">
    <citation type="submission" date="2025-08" db="UniProtKB">
        <authorList>
            <consortium name="RefSeq"/>
        </authorList>
    </citation>
    <scope>IDENTIFICATION</scope>
</reference>
<sequence>MTQRKYALELASETGLGGAELVNTPLELNNKLTSVQYSELVPCSRTKNDELLMDPSQYQILVGKLLYLTMTRPDLEFTAQILSQIMHSPKQSHLEASLRVVRYIEEAPGLGILMPTEETTQLTTYCDLDWGACLETRKSVTCYLVKFGGGLISWKYKKQGTVTTSSAEAEFRSMDACAA</sequence>
<evidence type="ECO:0000313" key="1">
    <source>
        <dbReference type="Proteomes" id="UP000694930"/>
    </source>
</evidence>
<keyword evidence="1" id="KW-1185">Reference proteome</keyword>
<proteinExistence type="predicted"/>
<dbReference type="PANTHER" id="PTHR11439">
    <property type="entry name" value="GAG-POL-RELATED RETROTRANSPOSON"/>
    <property type="match status" value="1"/>
</dbReference>
<protein>
    <submittedName>
        <fullName evidence="2">Uncharacterized protein LOC107024953</fullName>
    </submittedName>
</protein>
<dbReference type="PANTHER" id="PTHR11439:SF470">
    <property type="entry name" value="CYSTEINE-RICH RLK (RECEPTOR-LIKE PROTEIN KINASE) 8"/>
    <property type="match status" value="1"/>
</dbReference>
<dbReference type="GeneID" id="107024953"/>
<dbReference type="CDD" id="cd09272">
    <property type="entry name" value="RNase_HI_RT_Ty1"/>
    <property type="match status" value="1"/>
</dbReference>
<reference evidence="1" key="1">
    <citation type="journal article" date="2014" name="Nat. Genet.">
        <title>The genome of the stress-tolerant wild tomato species Solanum pennellii.</title>
        <authorList>
            <person name="Bolger A."/>
            <person name="Scossa F."/>
            <person name="Bolger M.E."/>
            <person name="Lanz C."/>
            <person name="Maumus F."/>
            <person name="Tohge T."/>
            <person name="Quesneville H."/>
            <person name="Alseekh S."/>
            <person name="Sorensen I."/>
            <person name="Lichtenstein G."/>
            <person name="Fich E.A."/>
            <person name="Conte M."/>
            <person name="Keller H."/>
            <person name="Schneeberger K."/>
            <person name="Schwacke R."/>
            <person name="Ofner I."/>
            <person name="Vrebalov J."/>
            <person name="Xu Y."/>
            <person name="Osorio S."/>
            <person name="Aflitos S.A."/>
            <person name="Schijlen E."/>
            <person name="Jimenez-Gomez J.M."/>
            <person name="Ryngajllo M."/>
            <person name="Kimura S."/>
            <person name="Kumar R."/>
            <person name="Koenig D."/>
            <person name="Headland L.R."/>
            <person name="Maloof J.N."/>
            <person name="Sinha N."/>
            <person name="van Ham R.C."/>
            <person name="Lankhorst R.K."/>
            <person name="Mao L."/>
            <person name="Vogel A."/>
            <person name="Arsova B."/>
            <person name="Panstruga R."/>
            <person name="Fei Z."/>
            <person name="Rose J.K."/>
            <person name="Zamir D."/>
            <person name="Carrari F."/>
            <person name="Giovannoni J.J."/>
            <person name="Weigel D."/>
            <person name="Usadel B."/>
            <person name="Fernie A.R."/>
        </authorList>
    </citation>
    <scope>NUCLEOTIDE SEQUENCE [LARGE SCALE GENOMIC DNA]</scope>
    <source>
        <strain evidence="1">cv. LA0716</strain>
    </source>
</reference>